<dbReference type="PANTHER" id="PTHR47447:SF17">
    <property type="entry name" value="OS12G0638900 PROTEIN"/>
    <property type="match status" value="1"/>
</dbReference>
<proteinExistence type="inferred from homology"/>
<evidence type="ECO:0000256" key="5">
    <source>
        <dbReference type="ARBA" id="ARBA00023128"/>
    </source>
</evidence>
<protein>
    <recommendedName>
        <fullName evidence="11">Mitochondrial ATPase expression-domain-containing protein</fullName>
    </recommendedName>
</protein>
<dbReference type="InterPro" id="IPR002885">
    <property type="entry name" value="PPR_rpt"/>
</dbReference>
<keyword evidence="10" id="KW-1185">Reference proteome</keyword>
<dbReference type="OrthoDB" id="185373at2759"/>
<comment type="similarity">
    <text evidence="2">Belongs to the CCM1 family.</text>
</comment>
<keyword evidence="3" id="KW-0677">Repeat</keyword>
<dbReference type="GO" id="GO:0005739">
    <property type="term" value="C:mitochondrion"/>
    <property type="evidence" value="ECO:0007669"/>
    <property type="project" value="UniProtKB-SubCell"/>
</dbReference>
<dbReference type="Pfam" id="PF12921">
    <property type="entry name" value="ATP13"/>
    <property type="match status" value="1"/>
</dbReference>
<dbReference type="Gene3D" id="1.25.40.10">
    <property type="entry name" value="Tetratricopeptide repeat domain"/>
    <property type="match status" value="1"/>
</dbReference>
<dbReference type="Pfam" id="PF13812">
    <property type="entry name" value="PPR_3"/>
    <property type="match status" value="1"/>
</dbReference>
<comment type="function">
    <text evidence="6">Regulates mitochondrial small subunit maturation by controlling 15S rRNA 5'-end processing. Localizes to the 5' precursor of the 15S rRNA in a position that is subsequently occupied by mS47 in the mature yeast mtSSU. Uses structure and sequence-specific RNA recognition, binding to a single-stranded region of the precursor and specifically recognizing bases -6 to -1. The exchange of Ccm1 for mS47 is coupled to the irreversible removal of precursor rRNA that is accompanied by conformational changes of the mitoribosomal proteins uS5m and mS26. These conformational changes signal completion of 5'-end rRNA processing through protection of the mature 5'-end of the 15S rRNA and stabilization of mS47. The removal of the 5' precursor together with the dissociation of Ccm1 may be catalyzed by the 5'-3' exoribonuclease Pet127. Involved in the specific removal of group I introns in mitochondrial encoded transcripts.</text>
</comment>
<dbReference type="InterPro" id="IPR011990">
    <property type="entry name" value="TPR-like_helical_dom_sf"/>
</dbReference>
<evidence type="ECO:0000256" key="2">
    <source>
        <dbReference type="ARBA" id="ARBA00006192"/>
    </source>
</evidence>
<evidence type="ECO:0000256" key="8">
    <source>
        <dbReference type="SAM" id="MobiDB-lite"/>
    </source>
</evidence>
<evidence type="ECO:0000256" key="7">
    <source>
        <dbReference type="ARBA" id="ARBA00044511"/>
    </source>
</evidence>
<dbReference type="KEGG" id="bgh:BDBG_08242"/>
<evidence type="ECO:0000313" key="10">
    <source>
        <dbReference type="Proteomes" id="UP000002038"/>
    </source>
</evidence>
<evidence type="ECO:0000256" key="1">
    <source>
        <dbReference type="ARBA" id="ARBA00004173"/>
    </source>
</evidence>
<dbReference type="EMBL" id="GG657470">
    <property type="protein sequence ID" value="OAT12969.1"/>
    <property type="molecule type" value="Genomic_DNA"/>
</dbReference>
<name>A0A179V0G7_BLAGS</name>
<evidence type="ECO:0000256" key="4">
    <source>
        <dbReference type="ARBA" id="ARBA00022946"/>
    </source>
</evidence>
<evidence type="ECO:0008006" key="11">
    <source>
        <dbReference type="Google" id="ProtNLM"/>
    </source>
</evidence>
<reference evidence="10" key="1">
    <citation type="journal article" date="2015" name="PLoS Genet.">
        <title>The dynamic genome and transcriptome of the human fungal pathogen Blastomyces and close relative Emmonsia.</title>
        <authorList>
            <person name="Munoz J.F."/>
            <person name="Gauthier G.M."/>
            <person name="Desjardins C.A."/>
            <person name="Gallo J.E."/>
            <person name="Holder J."/>
            <person name="Sullivan T.D."/>
            <person name="Marty A.J."/>
            <person name="Carmen J.C."/>
            <person name="Chen Z."/>
            <person name="Ding L."/>
            <person name="Gujja S."/>
            <person name="Magrini V."/>
            <person name="Misas E."/>
            <person name="Mitreva M."/>
            <person name="Priest M."/>
            <person name="Saif S."/>
            <person name="Whiston E.A."/>
            <person name="Young S."/>
            <person name="Zeng Q."/>
            <person name="Goldman W.E."/>
            <person name="Mardis E.R."/>
            <person name="Taylor J.W."/>
            <person name="McEwen J.G."/>
            <person name="Clay O.K."/>
            <person name="Klein B.S."/>
            <person name="Cuomo C.A."/>
        </authorList>
    </citation>
    <scope>NUCLEOTIDE SEQUENCE [LARGE SCALE GENOMIC DNA]</scope>
    <source>
        <strain evidence="10">SLH14081</strain>
    </source>
</reference>
<dbReference type="STRING" id="559298.A0A179V0G7"/>
<evidence type="ECO:0000256" key="3">
    <source>
        <dbReference type="ARBA" id="ARBA00022737"/>
    </source>
</evidence>
<dbReference type="PANTHER" id="PTHR47447">
    <property type="entry name" value="OS03G0856100 PROTEIN"/>
    <property type="match status" value="1"/>
</dbReference>
<comment type="subunit">
    <text evidence="7">Binds to mitochondrial small subunit 15S rRNA.</text>
</comment>
<dbReference type="GeneID" id="8508651"/>
<comment type="subcellular location">
    <subcellularLocation>
        <location evidence="1">Mitochondrion</location>
    </subcellularLocation>
</comment>
<evidence type="ECO:0000313" key="9">
    <source>
        <dbReference type="EMBL" id="OAT12969.1"/>
    </source>
</evidence>
<gene>
    <name evidence="9" type="ORF">BDBG_08242</name>
</gene>
<dbReference type="RefSeq" id="XP_002621211.2">
    <property type="nucleotide sequence ID" value="XM_002621165.2"/>
</dbReference>
<keyword evidence="4" id="KW-0809">Transit peptide</keyword>
<accession>A0A179V0G7</accession>
<sequence length="868" mass="100136">MFSRILGYGGKPAAAQSGLARPAAWRSSKPKKKKLQETSRFTNSLHASHCQPRLTRPIRPILGYRGALMRGIGFRSEAVSSRFVCPSCCTRLIGDGYLRRSSMRPGNRTRNIGQQSKKLSTEAYTPWSFKQMKTAWNSSKPKDPEMPESPFLMQALSFNLNTHRPTEADFKNQHGIPYRTFTSELMDTYYSTDDKIIDYFDKEKPDMVVYAFLGPEQIQSITYNLPDSSFAAALSLLAPSHFVEPHKKLHRRFHPAVAHAKGYKTLEVIFDEFKRVLHFAIEKRRAAGFKLGIVEYTHLLDCARSMGDADMADWLWYDMTVDGIEPTTACYNHYMEAKGWHQAYIPKEKLNLRFTPWVYRKRSYDHRNLGYQGYGTGSENSVRQQVLRLFDEMLARGQEPDEATYVNVMVASSREGHMVAVENVLKTVWNIDVELIMTREDPANIPPVTEFRRTNPLHPTTRLLYAVAHIFGSNNNLSAALQLVDFISTQYQVPIPDFVWLELMEWSYVLSVRRWGPRAVENSVGKVPPQTVKRLFDTMISSPYNVKPTLPVYDMLISTSWSRYDLDDTLKYMREGYKLFQETLRRRNTTKRKFVGHILSLLPANIRTEVMLKDSYQRLLTSLQKSRVGMPTGPPLDPAARALATLKAKRAQSEADMARRRIALLRADKKAQETGIPPPYLNRGWARKHMKRIAQLEAEEEVERDEEAERDEEVERDQFNKHGQFGPSALNLSMIKKYRAMKAAFNLEQLNASRDATMIERWVRLLISRRWVPDADYWERQRLPSLLQEWEPFLPENVYYKIRNGVVEFLPISFWPHGKRERPEKGVTDLEIGLYDSEKSVLLTDVFEVIGEHPDARLADSHDEEGGL</sequence>
<feature type="region of interest" description="Disordered" evidence="8">
    <location>
        <begin position="12"/>
        <end position="49"/>
    </location>
</feature>
<feature type="region of interest" description="Disordered" evidence="8">
    <location>
        <begin position="697"/>
        <end position="716"/>
    </location>
</feature>
<keyword evidence="5" id="KW-0496">Mitochondrion</keyword>
<dbReference type="Proteomes" id="UP000002038">
    <property type="component" value="Unassembled WGS sequence"/>
</dbReference>
<dbReference type="VEuPathDB" id="FungiDB:BDBG_08242"/>
<organism evidence="9 10">
    <name type="scientific">Blastomyces gilchristii (strain SLH14081)</name>
    <name type="common">Blastomyces dermatitidis</name>
    <dbReference type="NCBI Taxonomy" id="559298"/>
    <lineage>
        <taxon>Eukaryota</taxon>
        <taxon>Fungi</taxon>
        <taxon>Dikarya</taxon>
        <taxon>Ascomycota</taxon>
        <taxon>Pezizomycotina</taxon>
        <taxon>Eurotiomycetes</taxon>
        <taxon>Eurotiomycetidae</taxon>
        <taxon>Onygenales</taxon>
        <taxon>Ajellomycetaceae</taxon>
        <taxon>Blastomyces</taxon>
    </lineage>
</organism>
<dbReference type="InterPro" id="IPR024319">
    <property type="entry name" value="ATPase_expression_mit"/>
</dbReference>
<dbReference type="AlphaFoldDB" id="A0A179V0G7"/>
<evidence type="ECO:0000256" key="6">
    <source>
        <dbReference type="ARBA" id="ARBA00044493"/>
    </source>
</evidence>
<feature type="compositionally biased region" description="Acidic residues" evidence="8">
    <location>
        <begin position="697"/>
        <end position="715"/>
    </location>
</feature>